<dbReference type="SUPFAM" id="SSF160719">
    <property type="entry name" value="gpW/gp25-like"/>
    <property type="match status" value="1"/>
</dbReference>
<protein>
    <submittedName>
        <fullName evidence="1">Baseplate protein</fullName>
    </submittedName>
</protein>
<reference evidence="1 2" key="1">
    <citation type="submission" date="2019-10" db="EMBL/GenBank/DDBJ databases">
        <authorList>
            <person name="Kazantseva O."/>
            <person name="Piligrimova E."/>
            <person name="Shadrin A."/>
            <person name="Zagorodny V."/>
        </authorList>
    </citation>
    <scope>NUCLEOTIDE SEQUENCE [LARGE SCALE GENOMIC DNA]</scope>
</reference>
<dbReference type="Gene3D" id="3.10.450.40">
    <property type="match status" value="1"/>
</dbReference>
<evidence type="ECO:0000313" key="2">
    <source>
        <dbReference type="Proteomes" id="UP000343370"/>
    </source>
</evidence>
<accession>A0A5Q2F4I7</accession>
<sequence length="122" mass="14069">MFDFKLVKGDIIFGSDRNIVLVSEDDELIQAIAEIMNVNAGEWFLNDEHGLRRYDILGRKQQDIDEFKNTISEAIFQEPRVEEITSLDVNFDKKTRTLTVVFEIMKKDQTIVMGEVNVNVNG</sequence>
<keyword evidence="2" id="KW-1185">Reference proteome</keyword>
<evidence type="ECO:0000313" key="1">
    <source>
        <dbReference type="EMBL" id="QGF21729.1"/>
    </source>
</evidence>
<dbReference type="Proteomes" id="UP000343370">
    <property type="component" value="Segment"/>
</dbReference>
<dbReference type="EMBL" id="MN604230">
    <property type="protein sequence ID" value="QGF21729.1"/>
    <property type="molecule type" value="Genomic_DNA"/>
</dbReference>
<dbReference type="Pfam" id="PF10934">
    <property type="entry name" value="Sheath_initiator"/>
    <property type="match status" value="1"/>
</dbReference>
<organism evidence="1 2">
    <name type="scientific">Bacillus phage vB_BcM_Sam112</name>
    <dbReference type="NCBI Taxonomy" id="2663324"/>
    <lineage>
        <taxon>Viruses</taxon>
        <taxon>Duplodnaviria</taxon>
        <taxon>Heunggongvirae</taxon>
        <taxon>Uroviricota</taxon>
        <taxon>Caudoviricetes</taxon>
        <taxon>Trautnerviridae</taxon>
        <taxon>Prospektnaukivirus</taxon>
        <taxon>Prospektnaukivirus sam112</taxon>
    </lineage>
</organism>
<name>A0A5Q2F4I7_9CAUD</name>
<proteinExistence type="predicted"/>
<dbReference type="InterPro" id="IPR020288">
    <property type="entry name" value="Sheath_initiator"/>
</dbReference>
<gene>
    <name evidence="1" type="ORF">Sam112_gp21</name>
</gene>